<keyword evidence="2" id="KW-0597">Phosphoprotein</keyword>
<evidence type="ECO:0000259" key="9">
    <source>
        <dbReference type="PROSITE" id="PS50110"/>
    </source>
</evidence>
<dbReference type="GO" id="GO:0009736">
    <property type="term" value="P:cytokinin-activated signaling pathway"/>
    <property type="evidence" value="ECO:0007669"/>
    <property type="project" value="InterPro"/>
</dbReference>
<evidence type="ECO:0000256" key="2">
    <source>
        <dbReference type="ARBA" id="ARBA00022553"/>
    </source>
</evidence>
<organism evidence="11 12">
    <name type="scientific">Prunus yedoensis var. nudiflora</name>
    <dbReference type="NCBI Taxonomy" id="2094558"/>
    <lineage>
        <taxon>Eukaryota</taxon>
        <taxon>Viridiplantae</taxon>
        <taxon>Streptophyta</taxon>
        <taxon>Embryophyta</taxon>
        <taxon>Tracheophyta</taxon>
        <taxon>Spermatophyta</taxon>
        <taxon>Magnoliopsida</taxon>
        <taxon>eudicotyledons</taxon>
        <taxon>Gunneridae</taxon>
        <taxon>Pentapetalae</taxon>
        <taxon>rosids</taxon>
        <taxon>fabids</taxon>
        <taxon>Rosales</taxon>
        <taxon>Rosaceae</taxon>
        <taxon>Amygdaloideae</taxon>
        <taxon>Amygdaleae</taxon>
        <taxon>Prunus</taxon>
    </lineage>
</organism>
<dbReference type="PROSITE" id="PS50110">
    <property type="entry name" value="RESPONSE_REGULATORY"/>
    <property type="match status" value="1"/>
</dbReference>
<reference evidence="11 12" key="1">
    <citation type="submission" date="2018-02" db="EMBL/GenBank/DDBJ databases">
        <title>Draft genome of wild Prunus yedoensis var. nudiflora.</title>
        <authorList>
            <person name="Baek S."/>
            <person name="Kim J.-H."/>
            <person name="Choi K."/>
            <person name="Kim G.-B."/>
            <person name="Cho A."/>
            <person name="Jang H."/>
            <person name="Shin C.-H."/>
            <person name="Yu H.-J."/>
            <person name="Mun J.-H."/>
        </authorList>
    </citation>
    <scope>NUCLEOTIDE SEQUENCE [LARGE SCALE GENOMIC DNA]</scope>
    <source>
        <strain evidence="12">cv. Jeju island</strain>
        <tissue evidence="11">Leaf</tissue>
    </source>
</reference>
<evidence type="ECO:0000256" key="3">
    <source>
        <dbReference type="ARBA" id="ARBA00023012"/>
    </source>
</evidence>
<evidence type="ECO:0000313" key="11">
    <source>
        <dbReference type="EMBL" id="PQQ21049.1"/>
    </source>
</evidence>
<dbReference type="STRING" id="2094558.A0A314ZP13"/>
<evidence type="ECO:0000256" key="5">
    <source>
        <dbReference type="ARBA" id="ARBA00023159"/>
    </source>
</evidence>
<dbReference type="Proteomes" id="UP000250321">
    <property type="component" value="Unassembled WGS sequence"/>
</dbReference>
<dbReference type="SUPFAM" id="SSF52172">
    <property type="entry name" value="CheY-like"/>
    <property type="match status" value="1"/>
</dbReference>
<dbReference type="PROSITE" id="PS51294">
    <property type="entry name" value="HTH_MYB"/>
    <property type="match status" value="1"/>
</dbReference>
<gene>
    <name evidence="11" type="ORF">Pyn_08731</name>
</gene>
<dbReference type="InterPro" id="IPR011006">
    <property type="entry name" value="CheY-like_superfamily"/>
</dbReference>
<dbReference type="GO" id="GO:0005634">
    <property type="term" value="C:nucleus"/>
    <property type="evidence" value="ECO:0007669"/>
    <property type="project" value="UniProtKB-SubCell"/>
</dbReference>
<name>A0A314ZP13_PRUYE</name>
<dbReference type="GO" id="GO:0003677">
    <property type="term" value="F:DNA binding"/>
    <property type="evidence" value="ECO:0007669"/>
    <property type="project" value="InterPro"/>
</dbReference>
<keyword evidence="6" id="KW-0804">Transcription</keyword>
<proteinExistence type="predicted"/>
<evidence type="ECO:0000256" key="4">
    <source>
        <dbReference type="ARBA" id="ARBA00023015"/>
    </source>
</evidence>
<dbReference type="OrthoDB" id="60033at2759"/>
<dbReference type="Gene3D" id="3.40.50.2300">
    <property type="match status" value="1"/>
</dbReference>
<dbReference type="InterPro" id="IPR017930">
    <property type="entry name" value="Myb_dom"/>
</dbReference>
<dbReference type="InterPro" id="IPR006447">
    <property type="entry name" value="Myb_dom_plants"/>
</dbReference>
<sequence>MIIEQGRDGKRGQFPIGLRVLAVDDDPTCLMLLEILLNHCQYYVTTTTHATTALKLLRENMFDLVITEVHMPDMDGFKLLQLVRLEMDLPVIMLSANASTEDVMKATTHGACDYLVKPVHIKELKNIWQHVIRRKMKGYYSMDLHTNLGHRQGIFDDHVHVGSDERSARPCSQLCTRNSEHKKPQTFFWTAEMHQKLVAAVIKLGIDKALPSKILDLMNVEKLTIENVASHLRV</sequence>
<dbReference type="InterPro" id="IPR009057">
    <property type="entry name" value="Homeodomain-like_sf"/>
</dbReference>
<comment type="caution">
    <text evidence="11">The sequence shown here is derived from an EMBL/GenBank/DDBJ whole genome shotgun (WGS) entry which is preliminary data.</text>
</comment>
<evidence type="ECO:0000256" key="7">
    <source>
        <dbReference type="ARBA" id="ARBA00023242"/>
    </source>
</evidence>
<protein>
    <submittedName>
        <fullName evidence="11">Two-component response regulator ORR24-like</fullName>
    </submittedName>
</protein>
<comment type="subcellular location">
    <subcellularLocation>
        <location evidence="1">Nucleus</location>
    </subcellularLocation>
</comment>
<dbReference type="EMBL" id="PJQY01000021">
    <property type="protein sequence ID" value="PQQ21049.1"/>
    <property type="molecule type" value="Genomic_DNA"/>
</dbReference>
<keyword evidence="5" id="KW-0010">Activator</keyword>
<feature type="domain" description="HTH myb-type" evidence="10">
    <location>
        <begin position="189"/>
        <end position="234"/>
    </location>
</feature>
<dbReference type="PANTHER" id="PTHR43874:SF7">
    <property type="entry name" value="TWO-COMPONENT RESPONSE REGULATOR ARR10"/>
    <property type="match status" value="1"/>
</dbReference>
<evidence type="ECO:0000259" key="10">
    <source>
        <dbReference type="PROSITE" id="PS51294"/>
    </source>
</evidence>
<keyword evidence="7" id="KW-0539">Nucleus</keyword>
<keyword evidence="3" id="KW-0902">Two-component regulatory system</keyword>
<dbReference type="InterPro" id="IPR045279">
    <property type="entry name" value="ARR-like"/>
</dbReference>
<evidence type="ECO:0000256" key="6">
    <source>
        <dbReference type="ARBA" id="ARBA00023163"/>
    </source>
</evidence>
<dbReference type="SUPFAM" id="SSF46689">
    <property type="entry name" value="Homeodomain-like"/>
    <property type="match status" value="1"/>
</dbReference>
<keyword evidence="12" id="KW-1185">Reference proteome</keyword>
<dbReference type="SMART" id="SM00448">
    <property type="entry name" value="REC"/>
    <property type="match status" value="1"/>
</dbReference>
<dbReference type="AlphaFoldDB" id="A0A314ZP13"/>
<dbReference type="InterPro" id="IPR001789">
    <property type="entry name" value="Sig_transdc_resp-reg_receiver"/>
</dbReference>
<dbReference type="PANTHER" id="PTHR43874">
    <property type="entry name" value="TWO-COMPONENT RESPONSE REGULATOR"/>
    <property type="match status" value="1"/>
</dbReference>
<dbReference type="CDD" id="cd17584">
    <property type="entry name" value="REC_typeB_ARR-like"/>
    <property type="match status" value="1"/>
</dbReference>
<dbReference type="NCBIfam" id="TIGR01557">
    <property type="entry name" value="myb_SHAQKYF"/>
    <property type="match status" value="1"/>
</dbReference>
<evidence type="ECO:0000256" key="8">
    <source>
        <dbReference type="PROSITE-ProRule" id="PRU00169"/>
    </source>
</evidence>
<evidence type="ECO:0000256" key="1">
    <source>
        <dbReference type="ARBA" id="ARBA00004123"/>
    </source>
</evidence>
<comment type="caution">
    <text evidence="8">Lacks conserved residue(s) required for the propagation of feature annotation.</text>
</comment>
<dbReference type="Gene3D" id="1.10.10.60">
    <property type="entry name" value="Homeodomain-like"/>
    <property type="match status" value="1"/>
</dbReference>
<evidence type="ECO:0000313" key="12">
    <source>
        <dbReference type="Proteomes" id="UP000250321"/>
    </source>
</evidence>
<feature type="domain" description="Response regulatory" evidence="9">
    <location>
        <begin position="19"/>
        <end position="132"/>
    </location>
</feature>
<dbReference type="GO" id="GO:0000160">
    <property type="term" value="P:phosphorelay signal transduction system"/>
    <property type="evidence" value="ECO:0007669"/>
    <property type="project" value="UniProtKB-KW"/>
</dbReference>
<accession>A0A314ZP13</accession>
<dbReference type="Pfam" id="PF00072">
    <property type="entry name" value="Response_reg"/>
    <property type="match status" value="1"/>
</dbReference>
<keyword evidence="4" id="KW-0805">Transcription regulation</keyword>
<dbReference type="FunFam" id="1.10.10.60:FF:000007">
    <property type="entry name" value="Two-component response regulator"/>
    <property type="match status" value="1"/>
</dbReference>